<evidence type="ECO:0000256" key="5">
    <source>
        <dbReference type="ARBA" id="ARBA00023136"/>
    </source>
</evidence>
<evidence type="ECO:0000256" key="1">
    <source>
        <dbReference type="ARBA" id="ARBA00004651"/>
    </source>
</evidence>
<name>A0ABW9YXJ6_9HYPH</name>
<keyword evidence="2" id="KW-1003">Cell membrane</keyword>
<dbReference type="RefSeq" id="WP_161722522.1">
    <property type="nucleotide sequence ID" value="NZ_JAAAXI010000004.1"/>
</dbReference>
<evidence type="ECO:0000256" key="6">
    <source>
        <dbReference type="SAM" id="Phobius"/>
    </source>
</evidence>
<evidence type="ECO:0000259" key="7">
    <source>
        <dbReference type="Pfam" id="PF09335"/>
    </source>
</evidence>
<evidence type="ECO:0000256" key="3">
    <source>
        <dbReference type="ARBA" id="ARBA00022692"/>
    </source>
</evidence>
<organism evidence="8 9">
    <name type="scientific">Microvirga arsenatis</name>
    <dbReference type="NCBI Taxonomy" id="2692265"/>
    <lineage>
        <taxon>Bacteria</taxon>
        <taxon>Pseudomonadati</taxon>
        <taxon>Pseudomonadota</taxon>
        <taxon>Alphaproteobacteria</taxon>
        <taxon>Hyphomicrobiales</taxon>
        <taxon>Methylobacteriaceae</taxon>
        <taxon>Microvirga</taxon>
    </lineage>
</organism>
<keyword evidence="5 6" id="KW-0472">Membrane</keyword>
<keyword evidence="9" id="KW-1185">Reference proteome</keyword>
<evidence type="ECO:0000256" key="4">
    <source>
        <dbReference type="ARBA" id="ARBA00022989"/>
    </source>
</evidence>
<feature type="transmembrane region" description="Helical" evidence="6">
    <location>
        <begin position="172"/>
        <end position="190"/>
    </location>
</feature>
<sequence>MFDWIVSLIDKAGYAGIALLMLLENVFPPIPSELIMPLAGFSAARGTLSFAGVVLSGTIGSLAGAYLWFLVGRWIGPRRLKRFAARHGRWLTLHPDEVDQARAFFSRHQATALFMGRLIPAIRSLISVPAGVNCVPIPIFLVWSSLGTALWTLLLAGAGYLLESQYEQVSEWLNPVSNIVVAMLAAWYVYRVVRFKASGAS</sequence>
<feature type="transmembrane region" description="Helical" evidence="6">
    <location>
        <begin position="140"/>
        <end position="160"/>
    </location>
</feature>
<evidence type="ECO:0000313" key="8">
    <source>
        <dbReference type="EMBL" id="NBJ24235.1"/>
    </source>
</evidence>
<feature type="transmembrane region" description="Helical" evidence="6">
    <location>
        <begin position="50"/>
        <end position="71"/>
    </location>
</feature>
<accession>A0ABW9YXJ6</accession>
<dbReference type="InterPro" id="IPR051311">
    <property type="entry name" value="DedA_domain"/>
</dbReference>
<gene>
    <name evidence="8" type="ORF">GR303_07690</name>
</gene>
<keyword evidence="4 6" id="KW-1133">Transmembrane helix</keyword>
<feature type="domain" description="VTT" evidence="7">
    <location>
        <begin position="30"/>
        <end position="160"/>
    </location>
</feature>
<reference evidence="8 9" key="1">
    <citation type="submission" date="2020-01" db="EMBL/GenBank/DDBJ databases">
        <title>Microvirga sp. nov., an arsenate reduction bacterium isolated from Tibet hotspring sediments.</title>
        <authorList>
            <person name="Yuan C.-G."/>
        </authorList>
    </citation>
    <scope>NUCLEOTIDE SEQUENCE [LARGE SCALE GENOMIC DNA]</scope>
    <source>
        <strain evidence="8 9">SYSU G3D203</strain>
    </source>
</reference>
<comment type="subcellular location">
    <subcellularLocation>
        <location evidence="1">Cell membrane</location>
        <topology evidence="1">Multi-pass membrane protein</topology>
    </subcellularLocation>
</comment>
<dbReference type="PANTHER" id="PTHR42709">
    <property type="entry name" value="ALKALINE PHOSPHATASE LIKE PROTEIN"/>
    <property type="match status" value="1"/>
</dbReference>
<keyword evidence="3 6" id="KW-0812">Transmembrane</keyword>
<protein>
    <submittedName>
        <fullName evidence="8">DedA family protein</fullName>
    </submittedName>
</protein>
<dbReference type="Proteomes" id="UP000818323">
    <property type="component" value="Unassembled WGS sequence"/>
</dbReference>
<comment type="caution">
    <text evidence="8">The sequence shown here is derived from an EMBL/GenBank/DDBJ whole genome shotgun (WGS) entry which is preliminary data.</text>
</comment>
<evidence type="ECO:0000256" key="2">
    <source>
        <dbReference type="ARBA" id="ARBA00022475"/>
    </source>
</evidence>
<evidence type="ECO:0000313" key="9">
    <source>
        <dbReference type="Proteomes" id="UP000818323"/>
    </source>
</evidence>
<dbReference type="PANTHER" id="PTHR42709:SF6">
    <property type="entry name" value="UNDECAPRENYL PHOSPHATE TRANSPORTER A"/>
    <property type="match status" value="1"/>
</dbReference>
<dbReference type="EMBL" id="JAAAXJ010000003">
    <property type="protein sequence ID" value="NBJ24235.1"/>
    <property type="molecule type" value="Genomic_DNA"/>
</dbReference>
<feature type="transmembrane region" description="Helical" evidence="6">
    <location>
        <begin position="12"/>
        <end position="30"/>
    </location>
</feature>
<dbReference type="Pfam" id="PF09335">
    <property type="entry name" value="VTT_dom"/>
    <property type="match status" value="1"/>
</dbReference>
<proteinExistence type="predicted"/>
<dbReference type="InterPro" id="IPR032816">
    <property type="entry name" value="VTT_dom"/>
</dbReference>